<comment type="function">
    <text evidence="12">Fluoride-specific ion channel. Important for reducing fluoride concentration in the cell, thus reducing its toxicity.</text>
</comment>
<keyword evidence="7 12" id="KW-0406">Ion transport</keyword>
<keyword evidence="3" id="KW-0997">Cell inner membrane</keyword>
<gene>
    <name evidence="12 13" type="primary">crcB</name>
    <name evidence="12" type="synonym">fluC</name>
    <name evidence="13" type="ORF">NSE01_23640</name>
</gene>
<dbReference type="Proteomes" id="UP000321464">
    <property type="component" value="Unassembled WGS sequence"/>
</dbReference>
<evidence type="ECO:0000256" key="3">
    <source>
        <dbReference type="ARBA" id="ARBA00022519"/>
    </source>
</evidence>
<evidence type="ECO:0000256" key="9">
    <source>
        <dbReference type="ARBA" id="ARBA00023303"/>
    </source>
</evidence>
<keyword evidence="4 12" id="KW-0812">Transmembrane</keyword>
<dbReference type="Pfam" id="PF02537">
    <property type="entry name" value="CRCB"/>
    <property type="match status" value="1"/>
</dbReference>
<feature type="transmembrane region" description="Helical" evidence="12">
    <location>
        <begin position="48"/>
        <end position="69"/>
    </location>
</feature>
<keyword evidence="6 12" id="KW-0915">Sodium</keyword>
<keyword evidence="2 12" id="KW-1003">Cell membrane</keyword>
<keyword evidence="12" id="KW-0813">Transport</keyword>
<keyword evidence="5 12" id="KW-1133">Transmembrane helix</keyword>
<feature type="binding site" evidence="12">
    <location>
        <position position="89"/>
    </location>
    <ligand>
        <name>Na(+)</name>
        <dbReference type="ChEBI" id="CHEBI:29101"/>
        <note>structural</note>
    </ligand>
</feature>
<dbReference type="NCBIfam" id="TIGR00494">
    <property type="entry name" value="crcB"/>
    <property type="match status" value="1"/>
</dbReference>
<keyword evidence="14" id="KW-1185">Reference proteome</keyword>
<organism evidence="13 14">
    <name type="scientific">Novosphingobium sediminis</name>
    <dbReference type="NCBI Taxonomy" id="707214"/>
    <lineage>
        <taxon>Bacteria</taxon>
        <taxon>Pseudomonadati</taxon>
        <taxon>Pseudomonadota</taxon>
        <taxon>Alphaproteobacteria</taxon>
        <taxon>Sphingomonadales</taxon>
        <taxon>Sphingomonadaceae</taxon>
        <taxon>Novosphingobium</taxon>
    </lineage>
</organism>
<comment type="caution">
    <text evidence="13">The sequence shown here is derived from an EMBL/GenBank/DDBJ whole genome shotgun (WGS) entry which is preliminary data.</text>
</comment>
<comment type="subcellular location">
    <subcellularLocation>
        <location evidence="1 12">Cell membrane</location>
        <topology evidence="1 12">Multi-pass membrane protein</topology>
    </subcellularLocation>
</comment>
<evidence type="ECO:0000256" key="5">
    <source>
        <dbReference type="ARBA" id="ARBA00022989"/>
    </source>
</evidence>
<dbReference type="GO" id="GO:0062054">
    <property type="term" value="F:fluoride channel activity"/>
    <property type="evidence" value="ECO:0007669"/>
    <property type="project" value="UniProtKB-UniRule"/>
</dbReference>
<dbReference type="PANTHER" id="PTHR28259">
    <property type="entry name" value="FLUORIDE EXPORT PROTEIN 1-RELATED"/>
    <property type="match status" value="1"/>
</dbReference>
<evidence type="ECO:0000256" key="11">
    <source>
        <dbReference type="ARBA" id="ARBA00035585"/>
    </source>
</evidence>
<dbReference type="HAMAP" id="MF_00454">
    <property type="entry name" value="FluC"/>
    <property type="match status" value="1"/>
</dbReference>
<evidence type="ECO:0000256" key="4">
    <source>
        <dbReference type="ARBA" id="ARBA00022692"/>
    </source>
</evidence>
<evidence type="ECO:0000256" key="6">
    <source>
        <dbReference type="ARBA" id="ARBA00023053"/>
    </source>
</evidence>
<evidence type="ECO:0000256" key="7">
    <source>
        <dbReference type="ARBA" id="ARBA00023065"/>
    </source>
</evidence>
<dbReference type="AlphaFoldDB" id="A0A512ALE3"/>
<comment type="activity regulation">
    <text evidence="12">Na(+) is not transported, but it plays an essential structural role and its presence is essential for fluoride channel function.</text>
</comment>
<dbReference type="OrthoDB" id="9806299at2"/>
<dbReference type="GO" id="GO:0140114">
    <property type="term" value="P:cellular detoxification of fluoride"/>
    <property type="evidence" value="ECO:0007669"/>
    <property type="project" value="UniProtKB-UniRule"/>
</dbReference>
<keyword evidence="12" id="KW-0479">Metal-binding</keyword>
<dbReference type="GO" id="GO:0005886">
    <property type="term" value="C:plasma membrane"/>
    <property type="evidence" value="ECO:0007669"/>
    <property type="project" value="UniProtKB-SubCell"/>
</dbReference>
<evidence type="ECO:0000256" key="8">
    <source>
        <dbReference type="ARBA" id="ARBA00023136"/>
    </source>
</evidence>
<dbReference type="GO" id="GO:0046872">
    <property type="term" value="F:metal ion binding"/>
    <property type="evidence" value="ECO:0007669"/>
    <property type="project" value="UniProtKB-KW"/>
</dbReference>
<feature type="transmembrane region" description="Helical" evidence="12">
    <location>
        <begin position="81"/>
        <end position="104"/>
    </location>
</feature>
<evidence type="ECO:0000313" key="14">
    <source>
        <dbReference type="Proteomes" id="UP000321464"/>
    </source>
</evidence>
<protein>
    <recommendedName>
        <fullName evidence="12">Fluoride-specific ion channel FluC</fullName>
    </recommendedName>
</protein>
<accession>A0A512ALE3</accession>
<reference evidence="13 14" key="1">
    <citation type="submission" date="2019-07" db="EMBL/GenBank/DDBJ databases">
        <title>Whole genome shotgun sequence of Novosphingobium sediminis NBRC 106119.</title>
        <authorList>
            <person name="Hosoyama A."/>
            <person name="Uohara A."/>
            <person name="Ohji S."/>
            <person name="Ichikawa N."/>
        </authorList>
    </citation>
    <scope>NUCLEOTIDE SEQUENCE [LARGE SCALE GENOMIC DNA]</scope>
    <source>
        <strain evidence="13 14">NBRC 106119</strain>
    </source>
</reference>
<evidence type="ECO:0000256" key="10">
    <source>
        <dbReference type="ARBA" id="ARBA00035120"/>
    </source>
</evidence>
<sequence>MTSPSPLLSSVPPGLAVAAGGALGAWLRYQTGRLFLSTIGPVAASAFPWATLTVNVLGSAAMGILVGWLARHGTGGEQWRLLLGVGVLGGYTTFSSFALEFALFVERGQLGLAATYVALSLVAGFTALFAGLWLMRVAA</sequence>
<name>A0A512ALE3_9SPHN</name>
<evidence type="ECO:0000256" key="12">
    <source>
        <dbReference type="HAMAP-Rule" id="MF_00454"/>
    </source>
</evidence>
<feature type="transmembrane region" description="Helical" evidence="12">
    <location>
        <begin position="110"/>
        <end position="134"/>
    </location>
</feature>
<evidence type="ECO:0000256" key="1">
    <source>
        <dbReference type="ARBA" id="ARBA00004651"/>
    </source>
</evidence>
<keyword evidence="9 12" id="KW-0407">Ion channel</keyword>
<dbReference type="EMBL" id="BJYR01000015">
    <property type="protein sequence ID" value="GEO00532.1"/>
    <property type="molecule type" value="Genomic_DNA"/>
</dbReference>
<evidence type="ECO:0000256" key="2">
    <source>
        <dbReference type="ARBA" id="ARBA00022475"/>
    </source>
</evidence>
<proteinExistence type="inferred from homology"/>
<comment type="catalytic activity">
    <reaction evidence="11">
        <text>fluoride(in) = fluoride(out)</text>
        <dbReference type="Rhea" id="RHEA:76159"/>
        <dbReference type="ChEBI" id="CHEBI:17051"/>
    </reaction>
    <physiologicalReaction direction="left-to-right" evidence="11">
        <dbReference type="Rhea" id="RHEA:76160"/>
    </physiologicalReaction>
</comment>
<dbReference type="RefSeq" id="WP_147159865.1">
    <property type="nucleotide sequence ID" value="NZ_BJYR01000015.1"/>
</dbReference>
<evidence type="ECO:0000313" key="13">
    <source>
        <dbReference type="EMBL" id="GEO00532.1"/>
    </source>
</evidence>
<comment type="similarity">
    <text evidence="10 12">Belongs to the fluoride channel Fluc/FEX (TC 1.A.43) family.</text>
</comment>
<dbReference type="PANTHER" id="PTHR28259:SF1">
    <property type="entry name" value="FLUORIDE EXPORT PROTEIN 1-RELATED"/>
    <property type="match status" value="1"/>
</dbReference>
<feature type="binding site" evidence="12">
    <location>
        <position position="92"/>
    </location>
    <ligand>
        <name>Na(+)</name>
        <dbReference type="ChEBI" id="CHEBI:29101"/>
        <note>structural</note>
    </ligand>
</feature>
<keyword evidence="8 12" id="KW-0472">Membrane</keyword>
<dbReference type="InterPro" id="IPR003691">
    <property type="entry name" value="FluC"/>
</dbReference>